<organism evidence="2 3">
    <name type="scientific">Bacillus zhangzhouensis</name>
    <dbReference type="NCBI Taxonomy" id="1178540"/>
    <lineage>
        <taxon>Bacteria</taxon>
        <taxon>Bacillati</taxon>
        <taxon>Bacillota</taxon>
        <taxon>Bacilli</taxon>
        <taxon>Bacillales</taxon>
        <taxon>Bacillaceae</taxon>
        <taxon>Bacillus</taxon>
    </lineage>
</organism>
<accession>A0A081LDI0</accession>
<dbReference type="OrthoDB" id="2965169at2"/>
<dbReference type="InterPro" id="IPR014617">
    <property type="entry name" value="YphA_Bacsu"/>
</dbReference>
<comment type="caution">
    <text evidence="2">The sequence shown here is derived from an EMBL/GenBank/DDBJ whole genome shotgun (WGS) entry which is preliminary data.</text>
</comment>
<feature type="transmembrane region" description="Helical" evidence="1">
    <location>
        <begin position="136"/>
        <end position="157"/>
    </location>
</feature>
<reference evidence="2 3" key="1">
    <citation type="submission" date="2012-09" db="EMBL/GenBank/DDBJ databases">
        <title>Genome Sequence of Bacillus sp. DW5-4.</title>
        <authorList>
            <person name="Lai Q."/>
            <person name="Liu Y."/>
            <person name="Shao Z."/>
        </authorList>
    </citation>
    <scope>NUCLEOTIDE SEQUENCE [LARGE SCALE GENOMIC DNA]</scope>
    <source>
        <strain evidence="2 3">DW5-4</strain>
    </source>
</reference>
<keyword evidence="3" id="KW-1185">Reference proteome</keyword>
<name>A0A081LDI0_9BACI</name>
<evidence type="ECO:0008006" key="4">
    <source>
        <dbReference type="Google" id="ProtNLM"/>
    </source>
</evidence>
<feature type="transmembrane region" description="Helical" evidence="1">
    <location>
        <begin position="9"/>
        <end position="28"/>
    </location>
</feature>
<feature type="transmembrane region" description="Helical" evidence="1">
    <location>
        <begin position="59"/>
        <end position="78"/>
    </location>
</feature>
<keyword evidence="1" id="KW-1133">Transmembrane helix</keyword>
<dbReference type="eggNOG" id="ENOG502ZGKS">
    <property type="taxonomic scope" value="Bacteria"/>
</dbReference>
<protein>
    <recommendedName>
        <fullName evidence="4">Integral inner membrane protein</fullName>
    </recommendedName>
</protein>
<sequence length="180" mass="20333">MEKSTLRNVLGVCVLVHMIFSHFMISILDFSINAGFLMTFLYACMAFVIFPPAYRMMRIMQLCSMVSAYAFFMIFALYDPVWFTIIKVDWAIFALLILMCLTYGHQLTERITLWMMSVCLGEALYALTIHRLTASIVIGDLSFLSLVVQGAIFLLGVDQLEKLLSARSSRKPVKGAAKST</sequence>
<dbReference type="Proteomes" id="UP000028091">
    <property type="component" value="Unassembled WGS sequence"/>
</dbReference>
<proteinExistence type="predicted"/>
<feature type="transmembrane region" description="Helical" evidence="1">
    <location>
        <begin position="34"/>
        <end position="52"/>
    </location>
</feature>
<evidence type="ECO:0000256" key="1">
    <source>
        <dbReference type="SAM" id="Phobius"/>
    </source>
</evidence>
<evidence type="ECO:0000313" key="2">
    <source>
        <dbReference type="EMBL" id="KEP27306.1"/>
    </source>
</evidence>
<gene>
    <name evidence="2" type="ORF">BA70_13315</name>
</gene>
<dbReference type="Pfam" id="PF24124">
    <property type="entry name" value="YphA"/>
    <property type="match status" value="1"/>
</dbReference>
<dbReference type="EMBL" id="JOTP01000004">
    <property type="protein sequence ID" value="KEP27306.1"/>
    <property type="molecule type" value="Genomic_DNA"/>
</dbReference>
<keyword evidence="1" id="KW-0472">Membrane</keyword>
<feature type="transmembrane region" description="Helical" evidence="1">
    <location>
        <begin position="84"/>
        <end position="104"/>
    </location>
</feature>
<keyword evidence="1" id="KW-0812">Transmembrane</keyword>
<dbReference type="AlphaFoldDB" id="A0A081LDI0"/>
<evidence type="ECO:0000313" key="3">
    <source>
        <dbReference type="Proteomes" id="UP000028091"/>
    </source>
</evidence>